<dbReference type="PRINTS" id="PR00344">
    <property type="entry name" value="BCTRLSENSOR"/>
</dbReference>
<dbReference type="AlphaFoldDB" id="G5H7S1"/>
<feature type="transmembrane region" description="Helical" evidence="12">
    <location>
        <begin position="7"/>
        <end position="26"/>
    </location>
</feature>
<evidence type="ECO:0000256" key="4">
    <source>
        <dbReference type="ARBA" id="ARBA00022553"/>
    </source>
</evidence>
<comment type="catalytic activity">
    <reaction evidence="1">
        <text>ATP + protein L-histidine = ADP + protein N-phospho-L-histidine.</text>
        <dbReference type="EC" id="2.7.13.3"/>
    </reaction>
</comment>
<evidence type="ECO:0000256" key="6">
    <source>
        <dbReference type="ARBA" id="ARBA00022741"/>
    </source>
</evidence>
<dbReference type="eggNOG" id="COG5000">
    <property type="taxonomic scope" value="Bacteria"/>
</dbReference>
<dbReference type="PROSITE" id="PS50109">
    <property type="entry name" value="HIS_KIN"/>
    <property type="match status" value="1"/>
</dbReference>
<dbReference type="InterPro" id="IPR000014">
    <property type="entry name" value="PAS"/>
</dbReference>
<evidence type="ECO:0000256" key="9">
    <source>
        <dbReference type="ARBA" id="ARBA00023012"/>
    </source>
</evidence>
<dbReference type="PANTHER" id="PTHR43065">
    <property type="entry name" value="SENSOR HISTIDINE KINASE"/>
    <property type="match status" value="1"/>
</dbReference>
<feature type="domain" description="Histidine kinase" evidence="13">
    <location>
        <begin position="227"/>
        <end position="436"/>
    </location>
</feature>
<dbReference type="Gene3D" id="6.10.340.10">
    <property type="match status" value="1"/>
</dbReference>
<keyword evidence="12" id="KW-1133">Transmembrane helix</keyword>
<dbReference type="InterPro" id="IPR003594">
    <property type="entry name" value="HATPase_dom"/>
</dbReference>
<feature type="region of interest" description="Disordered" evidence="11">
    <location>
        <begin position="441"/>
        <end position="460"/>
    </location>
</feature>
<evidence type="ECO:0000259" key="13">
    <source>
        <dbReference type="PROSITE" id="PS50109"/>
    </source>
</evidence>
<dbReference type="InterPro" id="IPR004358">
    <property type="entry name" value="Sig_transdc_His_kin-like_C"/>
</dbReference>
<dbReference type="InterPro" id="IPR036890">
    <property type="entry name" value="HATPase_C_sf"/>
</dbReference>
<sequence>MKLKGYFWILAVSGTGAAAALGVLALPEKPLLFWSAEAGALIILLLFIGLYRKLVRPYQLLFSGIDLLRQQDFASRLRPIRNREANQLIEVFNRMITQLKQERSEVREKNHFLDLLIQASPQGVIILDFDERISEINPAGLKLLKIEDFSQVKGLSLAEAPCELTRELAGLELYDETVIRTADRRVYRCIKSSFMDRGFVHPFLLVEELTREVMKLEKESYERIIRMIAHEVNNSVGAIGSTLCAVSDALRQEERPEWEEFRPAVAASYDRCNHMSQFINKLADMVRIPEPMLSDVRLNELLRSVEAIARIECQNRNIRLTLEAAPPETVIRVDGIQFEQVLLNIIKNSYEAIGNGGEIRIRISSEPVEIIVEDNGPGIPEETGRKLFSPFFTTKPGGQGIGLMFVREVLNNHGLTFRLASEQGWTSFVISFAEPDHRDTRQVARKKLPETSIATPKLSD</sequence>
<dbReference type="Gene3D" id="3.30.565.10">
    <property type="entry name" value="Histidine kinase-like ATPase, C-terminal domain"/>
    <property type="match status" value="1"/>
</dbReference>
<evidence type="ECO:0000256" key="12">
    <source>
        <dbReference type="SAM" id="Phobius"/>
    </source>
</evidence>
<dbReference type="Pfam" id="PF02518">
    <property type="entry name" value="HATPase_c"/>
    <property type="match status" value="1"/>
</dbReference>
<keyword evidence="4" id="KW-0597">Phosphoprotein</keyword>
<dbReference type="SUPFAM" id="SSF55874">
    <property type="entry name" value="ATPase domain of HSP90 chaperone/DNA topoisomerase II/histidine kinase"/>
    <property type="match status" value="1"/>
</dbReference>
<dbReference type="PROSITE" id="PS50885">
    <property type="entry name" value="HAMP"/>
    <property type="match status" value="1"/>
</dbReference>
<comment type="subcellular location">
    <subcellularLocation>
        <location evidence="2">Membrane</location>
    </subcellularLocation>
</comment>
<evidence type="ECO:0000256" key="10">
    <source>
        <dbReference type="SAM" id="Coils"/>
    </source>
</evidence>
<dbReference type="PANTHER" id="PTHR43065:SF10">
    <property type="entry name" value="PEROXIDE STRESS-ACTIVATED HISTIDINE KINASE MAK3"/>
    <property type="match status" value="1"/>
</dbReference>
<evidence type="ECO:0000256" key="2">
    <source>
        <dbReference type="ARBA" id="ARBA00004370"/>
    </source>
</evidence>
<keyword evidence="10" id="KW-0175">Coiled coil</keyword>
<keyword evidence="5" id="KW-0808">Transferase</keyword>
<dbReference type="SMART" id="SM00387">
    <property type="entry name" value="HATPase_c"/>
    <property type="match status" value="1"/>
</dbReference>
<evidence type="ECO:0000313" key="15">
    <source>
        <dbReference type="EMBL" id="EHB92520.1"/>
    </source>
</evidence>
<dbReference type="EC" id="2.7.13.3" evidence="3"/>
<feature type="domain" description="HAMP" evidence="14">
    <location>
        <begin position="52"/>
        <end position="104"/>
    </location>
</feature>
<dbReference type="InterPro" id="IPR005467">
    <property type="entry name" value="His_kinase_dom"/>
</dbReference>
<dbReference type="SUPFAM" id="SSF55785">
    <property type="entry name" value="PYP-like sensor domain (PAS domain)"/>
    <property type="match status" value="1"/>
</dbReference>
<protein>
    <recommendedName>
        <fullName evidence="3">histidine kinase</fullName>
        <ecNumber evidence="3">2.7.13.3</ecNumber>
    </recommendedName>
</protein>
<keyword evidence="12" id="KW-0812">Transmembrane</keyword>
<evidence type="ECO:0000256" key="7">
    <source>
        <dbReference type="ARBA" id="ARBA00022777"/>
    </source>
</evidence>
<dbReference type="PATRIC" id="fig|742725.3.peg.774"/>
<keyword evidence="12" id="KW-0472">Membrane</keyword>
<keyword evidence="6" id="KW-0547">Nucleotide-binding</keyword>
<keyword evidence="16" id="KW-1185">Reference proteome</keyword>
<evidence type="ECO:0000259" key="14">
    <source>
        <dbReference type="PROSITE" id="PS50885"/>
    </source>
</evidence>
<name>G5H7S1_9BACT</name>
<dbReference type="OrthoDB" id="9776727at2"/>
<evidence type="ECO:0000256" key="11">
    <source>
        <dbReference type="SAM" id="MobiDB-lite"/>
    </source>
</evidence>
<feature type="transmembrane region" description="Helical" evidence="12">
    <location>
        <begin position="32"/>
        <end position="51"/>
    </location>
</feature>
<dbReference type="Proteomes" id="UP000006008">
    <property type="component" value="Unassembled WGS sequence"/>
</dbReference>
<organism evidence="15 16">
    <name type="scientific">Alistipes indistinctus YIT 12060</name>
    <dbReference type="NCBI Taxonomy" id="742725"/>
    <lineage>
        <taxon>Bacteria</taxon>
        <taxon>Pseudomonadati</taxon>
        <taxon>Bacteroidota</taxon>
        <taxon>Bacteroidia</taxon>
        <taxon>Bacteroidales</taxon>
        <taxon>Rikenellaceae</taxon>
        <taxon>Alistipes</taxon>
    </lineage>
</organism>
<dbReference type="CDD" id="cd00075">
    <property type="entry name" value="HATPase"/>
    <property type="match status" value="1"/>
</dbReference>
<dbReference type="RefSeq" id="WP_009133530.1">
    <property type="nucleotide sequence ID" value="NZ_CP102250.1"/>
</dbReference>
<dbReference type="STRING" id="742725.HMPREF9450_00724"/>
<dbReference type="GO" id="GO:0016020">
    <property type="term" value="C:membrane"/>
    <property type="evidence" value="ECO:0007669"/>
    <property type="project" value="UniProtKB-SubCell"/>
</dbReference>
<evidence type="ECO:0000256" key="8">
    <source>
        <dbReference type="ARBA" id="ARBA00022840"/>
    </source>
</evidence>
<evidence type="ECO:0000313" key="16">
    <source>
        <dbReference type="Proteomes" id="UP000006008"/>
    </source>
</evidence>
<comment type="caution">
    <text evidence="15">The sequence shown here is derived from an EMBL/GenBank/DDBJ whole genome shotgun (WGS) entry which is preliminary data.</text>
</comment>
<evidence type="ECO:0000256" key="3">
    <source>
        <dbReference type="ARBA" id="ARBA00012438"/>
    </source>
</evidence>
<dbReference type="HOGENOM" id="CLU_000445_114_4_10"/>
<keyword evidence="7" id="KW-0418">Kinase</keyword>
<gene>
    <name evidence="15" type="ORF">HMPREF9450_00724</name>
</gene>
<dbReference type="EMBL" id="ADLD01000009">
    <property type="protein sequence ID" value="EHB92520.1"/>
    <property type="molecule type" value="Genomic_DNA"/>
</dbReference>
<dbReference type="GO" id="GO:0004673">
    <property type="term" value="F:protein histidine kinase activity"/>
    <property type="evidence" value="ECO:0007669"/>
    <property type="project" value="UniProtKB-EC"/>
</dbReference>
<keyword evidence="9" id="KW-0902">Two-component regulatory system</keyword>
<accession>G5H7S1</accession>
<dbReference type="Gene3D" id="1.10.287.130">
    <property type="match status" value="1"/>
</dbReference>
<dbReference type="InterPro" id="IPR035965">
    <property type="entry name" value="PAS-like_dom_sf"/>
</dbReference>
<dbReference type="GO" id="GO:0005524">
    <property type="term" value="F:ATP binding"/>
    <property type="evidence" value="ECO:0007669"/>
    <property type="project" value="UniProtKB-KW"/>
</dbReference>
<proteinExistence type="predicted"/>
<reference evidence="15 16" key="1">
    <citation type="submission" date="2011-08" db="EMBL/GenBank/DDBJ databases">
        <title>The Genome Sequence of Alistipes indistinctus YIT 12060.</title>
        <authorList>
            <consortium name="The Broad Institute Genome Sequencing Platform"/>
            <person name="Earl A."/>
            <person name="Ward D."/>
            <person name="Feldgarden M."/>
            <person name="Gevers D."/>
            <person name="Morotomi M."/>
            <person name="Young S.K."/>
            <person name="Zeng Q."/>
            <person name="Gargeya S."/>
            <person name="Fitzgerald M."/>
            <person name="Haas B."/>
            <person name="Abouelleil A."/>
            <person name="Alvarado L."/>
            <person name="Arachchi H.M."/>
            <person name="Berlin A."/>
            <person name="Brown A."/>
            <person name="Chapman S.B."/>
            <person name="Chen Z."/>
            <person name="Dunbar C."/>
            <person name="Freedman E."/>
            <person name="Gearin G."/>
            <person name="Gellesch M."/>
            <person name="Goldberg J."/>
            <person name="Griggs A."/>
            <person name="Gujja S."/>
            <person name="Heiman D."/>
            <person name="Howarth C."/>
            <person name="Larson L."/>
            <person name="Lui A."/>
            <person name="MacDonald P.J.P."/>
            <person name="Montmayeur A."/>
            <person name="Murphy C."/>
            <person name="Neiman D."/>
            <person name="Pearson M."/>
            <person name="Priest M."/>
            <person name="Roberts A."/>
            <person name="Saif S."/>
            <person name="Shea T."/>
            <person name="Shenoy N."/>
            <person name="Sisk P."/>
            <person name="Stolte C."/>
            <person name="Sykes S."/>
            <person name="Wortman J."/>
            <person name="Nusbaum C."/>
            <person name="Birren B."/>
        </authorList>
    </citation>
    <scope>NUCLEOTIDE SEQUENCE [LARGE SCALE GENOMIC DNA]</scope>
    <source>
        <strain evidence="15 16">YIT 12060</strain>
    </source>
</reference>
<keyword evidence="8" id="KW-0067">ATP-binding</keyword>
<dbReference type="GO" id="GO:0000160">
    <property type="term" value="P:phosphorelay signal transduction system"/>
    <property type="evidence" value="ECO:0007669"/>
    <property type="project" value="UniProtKB-KW"/>
</dbReference>
<dbReference type="GeneID" id="92816263"/>
<dbReference type="Pfam" id="PF13188">
    <property type="entry name" value="PAS_8"/>
    <property type="match status" value="1"/>
</dbReference>
<evidence type="ECO:0000256" key="1">
    <source>
        <dbReference type="ARBA" id="ARBA00000085"/>
    </source>
</evidence>
<dbReference type="InterPro" id="IPR003660">
    <property type="entry name" value="HAMP_dom"/>
</dbReference>
<feature type="coiled-coil region" evidence="10">
    <location>
        <begin position="82"/>
        <end position="109"/>
    </location>
</feature>
<evidence type="ECO:0000256" key="5">
    <source>
        <dbReference type="ARBA" id="ARBA00022679"/>
    </source>
</evidence>